<name>A0ABY0TNH1_9PROT</name>
<gene>
    <name evidence="1" type="ORF">SAMN05216402_2693</name>
</gene>
<organism evidence="1 2">
    <name type="scientific">Nitrosospira multiformis</name>
    <dbReference type="NCBI Taxonomy" id="1231"/>
    <lineage>
        <taxon>Bacteria</taxon>
        <taxon>Pseudomonadati</taxon>
        <taxon>Pseudomonadota</taxon>
        <taxon>Betaproteobacteria</taxon>
        <taxon>Nitrosomonadales</taxon>
        <taxon>Nitrosomonadaceae</taxon>
        <taxon>Nitrosospira</taxon>
    </lineage>
</organism>
<proteinExistence type="predicted"/>
<reference evidence="1 2" key="1">
    <citation type="submission" date="2016-10" db="EMBL/GenBank/DDBJ databases">
        <authorList>
            <person name="Varghese N."/>
            <person name="Submissions S."/>
        </authorList>
    </citation>
    <scope>NUCLEOTIDE SEQUENCE [LARGE SCALE GENOMIC DNA]</scope>
    <source>
        <strain evidence="1 2">Nl1</strain>
    </source>
</reference>
<keyword evidence="2" id="KW-1185">Reference proteome</keyword>
<dbReference type="Pfam" id="PF06934">
    <property type="entry name" value="CTI"/>
    <property type="match status" value="1"/>
</dbReference>
<evidence type="ECO:0000313" key="1">
    <source>
        <dbReference type="EMBL" id="SDQ88792.1"/>
    </source>
</evidence>
<evidence type="ECO:0000313" key="2">
    <source>
        <dbReference type="Proteomes" id="UP000183471"/>
    </source>
</evidence>
<accession>A0ABY0TNH1</accession>
<keyword evidence="1" id="KW-0413">Isomerase</keyword>
<dbReference type="GO" id="GO:0016853">
    <property type="term" value="F:isomerase activity"/>
    <property type="evidence" value="ECO:0007669"/>
    <property type="project" value="UniProtKB-KW"/>
</dbReference>
<protein>
    <submittedName>
        <fullName evidence="1">Fatty acid cis/trans isomerase (CTI)</fullName>
    </submittedName>
</protein>
<dbReference type="Proteomes" id="UP000183471">
    <property type="component" value="Unassembled WGS sequence"/>
</dbReference>
<sequence>MQYFSIVLECLKNLRVLKNKVINVISMGSRSIPLRWKVLQEAPMSNYLFLLTALLAGCVALATNYETLYGPSAPKDRIISPDNVAAAGYVSFDKQVQPILNQRCIVCHSCYDAPCGLDLTSYEGLDRGANAVPVYNGARFTTSNPARLGIDAQNTPAWREMGFYPVLNEGVGTRAAHLNNSLLYKTLLLKRSDKFPTSGRLPDAYAVGSELRTDKDSLTQPSQCPNIERYDHFARQHPQWGMPFGFPALSEGEFKTIETWLAQGAPVEPAAALPQPVQQEVAKWETFFNSASNKERLMARYLYEHLFLGHLFFDQIDPGMYFMLVRSRTAPGQPIDVIPSVRPYDDPGAGPFYYRLQRHDRTIVDKTHLPYALNDQRLARFRELFLEPDYEVNILPSYESQLSANPFKTFVAIPPRSRYQFLLDDAHFIIAGFIKGPVCRGSIALSVIDDHFWVLFTDPDGDPLGHDAKFLEKISDDLRIPSEREESIGLLKAWDAYYDVAHRYFLNKIEYLQNAYPPGQGYGLSQIWDGGKVNRSAALTVYRHYDSATVVQGFVGEIPKTGWVLDYPLLERIHYLLVAGFNVYGTAGHQLATRTYMDFLRMESEFNFLLFLPRDQRFPLYRHWYRGTNKPEKLERLIAENVRKYGTREPAIRYESADGKKEFFVKAYQHLGGARSSLDTINWCREFPMQCAALKLDPRADAVEKAFRRLSDIKGEITDVFPNVTFMRVIVDGSVQNDLIYTLVRNKSYFNTTALVPTETSRVKSEDTVDVVRGFIGAYPNFFMELHLSDLQAFVDQYRAIDGYERYDALIEKYGVRRSNPQFWQSADWFQAKYRHDNPIYAGVFDLSRYQNR</sequence>
<dbReference type="InterPro" id="IPR010706">
    <property type="entry name" value="Fatty_acid_cis-trans_isomerase"/>
</dbReference>
<comment type="caution">
    <text evidence="1">The sequence shown here is derived from an EMBL/GenBank/DDBJ whole genome shotgun (WGS) entry which is preliminary data.</text>
</comment>
<dbReference type="EMBL" id="FNKY01000001">
    <property type="protein sequence ID" value="SDQ88792.1"/>
    <property type="molecule type" value="Genomic_DNA"/>
</dbReference>